<accession>A0ACB8TNB6</accession>
<dbReference type="EMBL" id="MU274963">
    <property type="protein sequence ID" value="KAI0083499.1"/>
    <property type="molecule type" value="Genomic_DNA"/>
</dbReference>
<evidence type="ECO:0000313" key="2">
    <source>
        <dbReference type="Proteomes" id="UP001055072"/>
    </source>
</evidence>
<evidence type="ECO:0000313" key="1">
    <source>
        <dbReference type="EMBL" id="KAI0083499.1"/>
    </source>
</evidence>
<comment type="caution">
    <text evidence="1">The sequence shown here is derived from an EMBL/GenBank/DDBJ whole genome shotgun (WGS) entry which is preliminary data.</text>
</comment>
<protein>
    <submittedName>
        <fullName evidence="1">Uncharacterized protein</fullName>
    </submittedName>
</protein>
<dbReference type="Proteomes" id="UP001055072">
    <property type="component" value="Unassembled WGS sequence"/>
</dbReference>
<name>A0ACB8TNB6_9APHY</name>
<organism evidence="1 2">
    <name type="scientific">Irpex rosettiformis</name>
    <dbReference type="NCBI Taxonomy" id="378272"/>
    <lineage>
        <taxon>Eukaryota</taxon>
        <taxon>Fungi</taxon>
        <taxon>Dikarya</taxon>
        <taxon>Basidiomycota</taxon>
        <taxon>Agaricomycotina</taxon>
        <taxon>Agaricomycetes</taxon>
        <taxon>Polyporales</taxon>
        <taxon>Irpicaceae</taxon>
        <taxon>Irpex</taxon>
    </lineage>
</organism>
<sequence>MTIFSRSRYGHARGARRNIHSFERPYPRLPETMSLGKAIYTKCRVHGTQVEVFWGMSISVNSGSAASRDIALADIHKSHSHLDDVESSQIPSYLRVSLIGLLGTPLAAPTPLPRPSPYYDYRISQFMVPRISTTYTLLLLGTILGQQTDYDEAMYIRMDVLWSLSPQTSTMTSCYLELYSVSCYLYCARSKQQFQTIEFVRFGQLWQCMRQIYIEKRPFPRVFDKVMGSGSLSLNVQTTWAIQVFGDDQVQWTYN</sequence>
<reference evidence="1" key="1">
    <citation type="journal article" date="2021" name="Environ. Microbiol.">
        <title>Gene family expansions and transcriptome signatures uncover fungal adaptations to wood decay.</title>
        <authorList>
            <person name="Hage H."/>
            <person name="Miyauchi S."/>
            <person name="Viragh M."/>
            <person name="Drula E."/>
            <person name="Min B."/>
            <person name="Chaduli D."/>
            <person name="Navarro D."/>
            <person name="Favel A."/>
            <person name="Norest M."/>
            <person name="Lesage-Meessen L."/>
            <person name="Balint B."/>
            <person name="Merenyi Z."/>
            <person name="de Eugenio L."/>
            <person name="Morin E."/>
            <person name="Martinez A.T."/>
            <person name="Baldrian P."/>
            <person name="Stursova M."/>
            <person name="Martinez M.J."/>
            <person name="Novotny C."/>
            <person name="Magnuson J.K."/>
            <person name="Spatafora J.W."/>
            <person name="Maurice S."/>
            <person name="Pangilinan J."/>
            <person name="Andreopoulos W."/>
            <person name="LaButti K."/>
            <person name="Hundley H."/>
            <person name="Na H."/>
            <person name="Kuo A."/>
            <person name="Barry K."/>
            <person name="Lipzen A."/>
            <person name="Henrissat B."/>
            <person name="Riley R."/>
            <person name="Ahrendt S."/>
            <person name="Nagy L.G."/>
            <person name="Grigoriev I.V."/>
            <person name="Martin F."/>
            <person name="Rosso M.N."/>
        </authorList>
    </citation>
    <scope>NUCLEOTIDE SEQUENCE</scope>
    <source>
        <strain evidence="1">CBS 384.51</strain>
    </source>
</reference>
<gene>
    <name evidence="1" type="ORF">BDY19DRAFT_910563</name>
</gene>
<proteinExistence type="predicted"/>
<keyword evidence="2" id="KW-1185">Reference proteome</keyword>